<keyword evidence="5" id="KW-1185">Reference proteome</keyword>
<evidence type="ECO:0000313" key="3">
    <source>
        <dbReference type="EMBL" id="SHH99066.1"/>
    </source>
</evidence>
<dbReference type="SUPFAM" id="SSF51905">
    <property type="entry name" value="FAD/NAD(P)-binding domain"/>
    <property type="match status" value="1"/>
</dbReference>
<dbReference type="STRING" id="573501.SAMN04487999_1495"/>
<dbReference type="PANTHER" id="PTHR40254:SF1">
    <property type="entry name" value="BLR0577 PROTEIN"/>
    <property type="match status" value="1"/>
</dbReference>
<feature type="domain" description="FAD-dependent urate hydroxylase HpyO/Asp monooxygenase CreE-like FAD/NAD(P)-binding" evidence="1">
    <location>
        <begin position="9"/>
        <end position="178"/>
    </location>
</feature>
<dbReference type="InterPro" id="IPR038732">
    <property type="entry name" value="HpyO/CreE_NAD-binding"/>
</dbReference>
<evidence type="ECO:0000313" key="5">
    <source>
        <dbReference type="Proteomes" id="UP000290037"/>
    </source>
</evidence>
<reference evidence="3" key="1">
    <citation type="submission" date="2016-11" db="EMBL/GenBank/DDBJ databases">
        <authorList>
            <person name="Jaros S."/>
            <person name="Januszkiewicz K."/>
            <person name="Wedrychowicz H."/>
        </authorList>
    </citation>
    <scope>NUCLEOTIDE SEQUENCE [LARGE SCALE GENOMIC DNA]</scope>
    <source>
        <strain evidence="3">DSM 19859</strain>
    </source>
</reference>
<dbReference type="RefSeq" id="WP_072981886.1">
    <property type="nucleotide sequence ID" value="NZ_FQXT01000003.1"/>
</dbReference>
<dbReference type="InterPro" id="IPR036188">
    <property type="entry name" value="FAD/NAD-bd_sf"/>
</dbReference>
<proteinExistence type="predicted"/>
<reference evidence="4" key="2">
    <citation type="submission" date="2016-11" db="EMBL/GenBank/DDBJ databases">
        <authorList>
            <person name="Varghese N."/>
            <person name="Submissions S."/>
        </authorList>
    </citation>
    <scope>NUCLEOTIDE SEQUENCE [LARGE SCALE GENOMIC DNA]</scope>
    <source>
        <strain evidence="4">DSM 19859</strain>
    </source>
</reference>
<evidence type="ECO:0000313" key="4">
    <source>
        <dbReference type="Proteomes" id="UP000184240"/>
    </source>
</evidence>
<gene>
    <name evidence="2" type="ORF">DSM01_789</name>
    <name evidence="3" type="ORF">SAMN04487999_1495</name>
</gene>
<name>A0A1M5XH11_9FLAO</name>
<dbReference type="EMBL" id="QOVN01000002">
    <property type="protein sequence ID" value="RXG30041.1"/>
    <property type="molecule type" value="Genomic_DNA"/>
</dbReference>
<dbReference type="AlphaFoldDB" id="A0A1M5XH11"/>
<protein>
    <submittedName>
        <fullName evidence="2 3">FAD-NAD(P)-binding</fullName>
    </submittedName>
</protein>
<dbReference type="Pfam" id="PF13454">
    <property type="entry name" value="NAD_binding_9"/>
    <property type="match status" value="1"/>
</dbReference>
<dbReference type="Proteomes" id="UP000184240">
    <property type="component" value="Unassembled WGS sequence"/>
</dbReference>
<reference evidence="2 5" key="3">
    <citation type="submission" date="2018-07" db="EMBL/GenBank/DDBJ databases">
        <title>Leeuwenhoekiella genomics.</title>
        <authorList>
            <person name="Tahon G."/>
            <person name="Willems A."/>
        </authorList>
    </citation>
    <scope>NUCLEOTIDE SEQUENCE [LARGE SCALE GENOMIC DNA]</scope>
    <source>
        <strain evidence="2 5">LMG 24856</strain>
    </source>
</reference>
<dbReference type="Proteomes" id="UP000290037">
    <property type="component" value="Unassembled WGS sequence"/>
</dbReference>
<accession>A0A1M5XH11</accession>
<evidence type="ECO:0000259" key="1">
    <source>
        <dbReference type="Pfam" id="PF13454"/>
    </source>
</evidence>
<sequence>MSKPYTIGIVGVGPRGLAALESLFLVKSNSKSSLDLHVKLFEASPYPGAGQIWTPDQVETNLSNIHERNLSNDLAGRPSISVDDIFIPEFPGYADWLTDRKDAPANVSKDHFPARSMLGIYLYERFLTIYDALKGQNKAELFSAEIVQIDANEQSGIIITKDAQQHMVDEIVLTIGHQPTYDSEQLQLWDTHAKQNNLKLYKDPYPVGALETDAITPETKIALRGFGLSMVDQVRALSIGFGGSFVPIADSVELNYIPSEEAPRELVAFSLNGLPPVPKPFSGEIDSWFEPSEEEFKLLIQAVEQAEANASTINDASFLIEAIAQITSSVYKRLGSKAKATDLSADDLTELTLQVIKKPDTEHTLLVSTKKDTLEAMLLYLHMAYGKTKISLDYCLGQVWRFALGVLYHDYTYMNLGDDAMVDVVKYIEASKRYSYGPPVKSLQQLIALVKAGVLNLDFVADPEINLVPKGWQLRKDGKTIVVQVMVNSVIDAPQLAKVSSPLIAHLRTDKRVDAVSYKLGLHTLEDGRIISKGGNTHQNIALLGRLAKGSVVGVDDLIECFGKPARKWAEGVLNRN</sequence>
<dbReference type="OrthoDB" id="6309046at2"/>
<dbReference type="InterPro" id="IPR052189">
    <property type="entry name" value="L-asp_N-monooxygenase_NS-form"/>
</dbReference>
<evidence type="ECO:0000313" key="2">
    <source>
        <dbReference type="EMBL" id="RXG30041.1"/>
    </source>
</evidence>
<organism evidence="3 4">
    <name type="scientific">Leeuwenhoekiella palythoae</name>
    <dbReference type="NCBI Taxonomy" id="573501"/>
    <lineage>
        <taxon>Bacteria</taxon>
        <taxon>Pseudomonadati</taxon>
        <taxon>Bacteroidota</taxon>
        <taxon>Flavobacteriia</taxon>
        <taxon>Flavobacteriales</taxon>
        <taxon>Flavobacteriaceae</taxon>
        <taxon>Leeuwenhoekiella</taxon>
    </lineage>
</organism>
<dbReference type="PANTHER" id="PTHR40254">
    <property type="entry name" value="BLR0577 PROTEIN"/>
    <property type="match status" value="1"/>
</dbReference>
<dbReference type="EMBL" id="FQXT01000003">
    <property type="protein sequence ID" value="SHH99066.1"/>
    <property type="molecule type" value="Genomic_DNA"/>
</dbReference>